<keyword evidence="2" id="KW-1185">Reference proteome</keyword>
<dbReference type="Proteomes" id="UP000691718">
    <property type="component" value="Unassembled WGS sequence"/>
</dbReference>
<sequence length="173" mass="19451">MPFVRRDQVMLASSAAELQMMVTLMNKSLTVRGVKVNASKTKVMVFEREESKTICEIKIEGEMAEQVDEFIYLGCVFSRDGRYDKVIERRLNAGNKVNGAIHSIAKSQNVSKKKKAFFPKNKGKLLKNSSSLTKYLILSMEVIVKKKKLYGKPLLGPDKTLNIIGCGMKLKLC</sequence>
<proteinExistence type="predicted"/>
<evidence type="ECO:0000313" key="2">
    <source>
        <dbReference type="Proteomes" id="UP000691718"/>
    </source>
</evidence>
<protein>
    <submittedName>
        <fullName evidence="1">(apollo) hypothetical protein</fullName>
    </submittedName>
</protein>
<dbReference type="OrthoDB" id="425681at2759"/>
<reference evidence="1" key="1">
    <citation type="submission" date="2021-04" db="EMBL/GenBank/DDBJ databases">
        <authorList>
            <person name="Tunstrom K."/>
        </authorList>
    </citation>
    <scope>NUCLEOTIDE SEQUENCE</scope>
</reference>
<evidence type="ECO:0000313" key="1">
    <source>
        <dbReference type="EMBL" id="CAG5024188.1"/>
    </source>
</evidence>
<gene>
    <name evidence="1" type="ORF">PAPOLLO_LOCUS18093</name>
</gene>
<dbReference type="EMBL" id="CAJQZP010001160">
    <property type="protein sequence ID" value="CAG5024188.1"/>
    <property type="molecule type" value="Genomic_DNA"/>
</dbReference>
<dbReference type="PANTHER" id="PTHR47027:SF30">
    <property type="entry name" value="THAP-TYPE DOMAIN-CONTAINING PROTEIN"/>
    <property type="match status" value="1"/>
</dbReference>
<dbReference type="PANTHER" id="PTHR47027">
    <property type="entry name" value="REVERSE TRANSCRIPTASE DOMAIN-CONTAINING PROTEIN"/>
    <property type="match status" value="1"/>
</dbReference>
<organism evidence="1 2">
    <name type="scientific">Parnassius apollo</name>
    <name type="common">Apollo butterfly</name>
    <name type="synonym">Papilio apollo</name>
    <dbReference type="NCBI Taxonomy" id="110799"/>
    <lineage>
        <taxon>Eukaryota</taxon>
        <taxon>Metazoa</taxon>
        <taxon>Ecdysozoa</taxon>
        <taxon>Arthropoda</taxon>
        <taxon>Hexapoda</taxon>
        <taxon>Insecta</taxon>
        <taxon>Pterygota</taxon>
        <taxon>Neoptera</taxon>
        <taxon>Endopterygota</taxon>
        <taxon>Lepidoptera</taxon>
        <taxon>Glossata</taxon>
        <taxon>Ditrysia</taxon>
        <taxon>Papilionoidea</taxon>
        <taxon>Papilionidae</taxon>
        <taxon>Parnassiinae</taxon>
        <taxon>Parnassini</taxon>
        <taxon>Parnassius</taxon>
        <taxon>Parnassius</taxon>
    </lineage>
</organism>
<accession>A0A8S3XHV5</accession>
<name>A0A8S3XHV5_PARAO</name>
<comment type="caution">
    <text evidence="1">The sequence shown here is derived from an EMBL/GenBank/DDBJ whole genome shotgun (WGS) entry which is preliminary data.</text>
</comment>
<dbReference type="AlphaFoldDB" id="A0A8S3XHV5"/>